<dbReference type="EMBL" id="PEZK01000034">
    <property type="protein sequence ID" value="PIU02048.1"/>
    <property type="molecule type" value="Genomic_DNA"/>
</dbReference>
<dbReference type="CDD" id="cd00082">
    <property type="entry name" value="HisKA"/>
    <property type="match status" value="1"/>
</dbReference>
<gene>
    <name evidence="8" type="ORF">COT66_02245</name>
</gene>
<organism evidence="8 9">
    <name type="scientific">Candidatus Shapirobacteria bacterium CG09_land_8_20_14_0_10_49_15</name>
    <dbReference type="NCBI Taxonomy" id="1974482"/>
    <lineage>
        <taxon>Bacteria</taxon>
        <taxon>Candidatus Shapironibacteriota</taxon>
    </lineage>
</organism>
<feature type="transmembrane region" description="Helical" evidence="6">
    <location>
        <begin position="12"/>
        <end position="32"/>
    </location>
</feature>
<dbReference type="Pfam" id="PF02518">
    <property type="entry name" value="HATPase_c"/>
    <property type="match status" value="1"/>
</dbReference>
<dbReference type="Gene3D" id="1.10.287.130">
    <property type="match status" value="1"/>
</dbReference>
<dbReference type="PANTHER" id="PTHR43547:SF2">
    <property type="entry name" value="HYBRID SIGNAL TRANSDUCTION HISTIDINE KINASE C"/>
    <property type="match status" value="1"/>
</dbReference>
<evidence type="ECO:0000313" key="9">
    <source>
        <dbReference type="Proteomes" id="UP000231214"/>
    </source>
</evidence>
<evidence type="ECO:0000313" key="8">
    <source>
        <dbReference type="EMBL" id="PIU02048.1"/>
    </source>
</evidence>
<dbReference type="Proteomes" id="UP000231214">
    <property type="component" value="Unassembled WGS sequence"/>
</dbReference>
<dbReference type="FunFam" id="3.30.565.10:FF:000006">
    <property type="entry name" value="Sensor histidine kinase WalK"/>
    <property type="match status" value="1"/>
</dbReference>
<evidence type="ECO:0000256" key="6">
    <source>
        <dbReference type="SAM" id="Phobius"/>
    </source>
</evidence>
<dbReference type="SMART" id="SM00388">
    <property type="entry name" value="HisKA"/>
    <property type="match status" value="1"/>
</dbReference>
<evidence type="ECO:0000259" key="7">
    <source>
        <dbReference type="PROSITE" id="PS50109"/>
    </source>
</evidence>
<accession>A0A2M6XAM8</accession>
<name>A0A2M6XAM8_9BACT</name>
<dbReference type="AlphaFoldDB" id="A0A2M6XAM8"/>
<dbReference type="InterPro" id="IPR003661">
    <property type="entry name" value="HisK_dim/P_dom"/>
</dbReference>
<dbReference type="SMART" id="SM00387">
    <property type="entry name" value="HATPase_c"/>
    <property type="match status" value="1"/>
</dbReference>
<keyword evidence="3" id="KW-0597">Phosphoprotein</keyword>
<keyword evidence="6" id="KW-0472">Membrane</keyword>
<dbReference type="PANTHER" id="PTHR43547">
    <property type="entry name" value="TWO-COMPONENT HISTIDINE KINASE"/>
    <property type="match status" value="1"/>
</dbReference>
<keyword evidence="4" id="KW-0808">Transferase</keyword>
<feature type="domain" description="Histidine kinase" evidence="7">
    <location>
        <begin position="113"/>
        <end position="328"/>
    </location>
</feature>
<keyword evidence="6" id="KW-0812">Transmembrane</keyword>
<keyword evidence="5" id="KW-0418">Kinase</keyword>
<dbReference type="GO" id="GO:0000155">
    <property type="term" value="F:phosphorelay sensor kinase activity"/>
    <property type="evidence" value="ECO:0007669"/>
    <property type="project" value="InterPro"/>
</dbReference>
<dbReference type="SUPFAM" id="SSF55874">
    <property type="entry name" value="ATPase domain of HSP90 chaperone/DNA topoisomerase II/histidine kinase"/>
    <property type="match status" value="1"/>
</dbReference>
<dbReference type="CDD" id="cd00075">
    <property type="entry name" value="HATPase"/>
    <property type="match status" value="1"/>
</dbReference>
<dbReference type="InterPro" id="IPR004358">
    <property type="entry name" value="Sig_transdc_His_kin-like_C"/>
</dbReference>
<dbReference type="InterPro" id="IPR036890">
    <property type="entry name" value="HATPase_C_sf"/>
</dbReference>
<reference evidence="9" key="1">
    <citation type="submission" date="2017-09" db="EMBL/GenBank/DDBJ databases">
        <title>Depth-based differentiation of microbial function through sediment-hosted aquifers and enrichment of novel symbionts in the deep terrestrial subsurface.</title>
        <authorList>
            <person name="Probst A.J."/>
            <person name="Ladd B."/>
            <person name="Jarett J.K."/>
            <person name="Geller-Mcgrath D.E."/>
            <person name="Sieber C.M.K."/>
            <person name="Emerson J.B."/>
            <person name="Anantharaman K."/>
            <person name="Thomas B.C."/>
            <person name="Malmstrom R."/>
            <person name="Stieglmeier M."/>
            <person name="Klingl A."/>
            <person name="Woyke T."/>
            <person name="Ryan C.M."/>
            <person name="Banfield J.F."/>
        </authorList>
    </citation>
    <scope>NUCLEOTIDE SEQUENCE [LARGE SCALE GENOMIC DNA]</scope>
</reference>
<evidence type="ECO:0000256" key="3">
    <source>
        <dbReference type="ARBA" id="ARBA00022553"/>
    </source>
</evidence>
<dbReference type="EC" id="2.7.13.3" evidence="2"/>
<comment type="catalytic activity">
    <reaction evidence="1">
        <text>ATP + protein L-histidine = ADP + protein N-phospho-L-histidine.</text>
        <dbReference type="EC" id="2.7.13.3"/>
    </reaction>
</comment>
<dbReference type="SUPFAM" id="SSF47384">
    <property type="entry name" value="Homodimeric domain of signal transducing histidine kinase"/>
    <property type="match status" value="1"/>
</dbReference>
<dbReference type="PRINTS" id="PR00344">
    <property type="entry name" value="BCTRLSENSOR"/>
</dbReference>
<dbReference type="InterPro" id="IPR003594">
    <property type="entry name" value="HATPase_dom"/>
</dbReference>
<dbReference type="InterPro" id="IPR005467">
    <property type="entry name" value="His_kinase_dom"/>
</dbReference>
<dbReference type="Gene3D" id="3.30.565.10">
    <property type="entry name" value="Histidine kinase-like ATPase, C-terminal domain"/>
    <property type="match status" value="1"/>
</dbReference>
<evidence type="ECO:0000256" key="5">
    <source>
        <dbReference type="ARBA" id="ARBA00022777"/>
    </source>
</evidence>
<sequence>MFQSARLKLTLWYLLIIMSISLFFSGIIYRSVSFEVQSRLSRIEERFPEWQPGRPMLLLVEDLAFVKRRVLLMLFYLNGVILAVAGAAGYFLAGKTLNPIEAALEEQKRFVADASHELRTPLTALKTSIEVTLRQKKLTVQEAKAVLQGSLEEVDGLELLTSRLLSLARYQQTDHGFALQPVDISTVMTTAAKKVAPLAQEKKIDLKVSKRAQLVTVDIKSVEEMLLIFLDNALKYTPSGGQVSLIAKTSNKNLILEIKDTGIGIAAKDLPHIFDRFYRADQSRSKAIVPGFGLGLALAKKIIDKHHGAVKASSRPGQGTTFTVKLPL</sequence>
<evidence type="ECO:0000256" key="2">
    <source>
        <dbReference type="ARBA" id="ARBA00012438"/>
    </source>
</evidence>
<evidence type="ECO:0000256" key="4">
    <source>
        <dbReference type="ARBA" id="ARBA00022679"/>
    </source>
</evidence>
<keyword evidence="6" id="KW-1133">Transmembrane helix</keyword>
<dbReference type="InterPro" id="IPR036097">
    <property type="entry name" value="HisK_dim/P_sf"/>
</dbReference>
<dbReference type="PROSITE" id="PS50109">
    <property type="entry name" value="HIS_KIN"/>
    <property type="match status" value="1"/>
</dbReference>
<protein>
    <recommendedName>
        <fullName evidence="2">histidine kinase</fullName>
        <ecNumber evidence="2">2.7.13.3</ecNumber>
    </recommendedName>
</protein>
<evidence type="ECO:0000256" key="1">
    <source>
        <dbReference type="ARBA" id="ARBA00000085"/>
    </source>
</evidence>
<comment type="caution">
    <text evidence="8">The sequence shown here is derived from an EMBL/GenBank/DDBJ whole genome shotgun (WGS) entry which is preliminary data.</text>
</comment>
<proteinExistence type="predicted"/>
<dbReference type="Pfam" id="PF00512">
    <property type="entry name" value="HisKA"/>
    <property type="match status" value="1"/>
</dbReference>
<feature type="transmembrane region" description="Helical" evidence="6">
    <location>
        <begin position="70"/>
        <end position="93"/>
    </location>
</feature>